<proteinExistence type="predicted"/>
<organism evidence="1 2">
    <name type="scientific">Paramecium primaurelia</name>
    <dbReference type="NCBI Taxonomy" id="5886"/>
    <lineage>
        <taxon>Eukaryota</taxon>
        <taxon>Sar</taxon>
        <taxon>Alveolata</taxon>
        <taxon>Ciliophora</taxon>
        <taxon>Intramacronucleata</taxon>
        <taxon>Oligohymenophorea</taxon>
        <taxon>Peniculida</taxon>
        <taxon>Parameciidae</taxon>
        <taxon>Paramecium</taxon>
    </lineage>
</organism>
<evidence type="ECO:0000313" key="2">
    <source>
        <dbReference type="Proteomes" id="UP000688137"/>
    </source>
</evidence>
<protein>
    <submittedName>
        <fullName evidence="1">Uncharacterized protein</fullName>
    </submittedName>
</protein>
<keyword evidence="2" id="KW-1185">Reference proteome</keyword>
<name>A0A8S1K281_PARPR</name>
<dbReference type="AlphaFoldDB" id="A0A8S1K281"/>
<gene>
    <name evidence="1" type="ORF">PPRIM_AZ9-3.1.T0120048</name>
</gene>
<accession>A0A8S1K281</accession>
<comment type="caution">
    <text evidence="1">The sequence shown here is derived from an EMBL/GenBank/DDBJ whole genome shotgun (WGS) entry which is preliminary data.</text>
</comment>
<sequence length="54" mass="6757">MKDVIVQILSKALINYEDLLKEAQLLQEICRQKIWQSLRRFWKRRHLIMLYQQK</sequence>
<reference evidence="1" key="1">
    <citation type="submission" date="2021-01" db="EMBL/GenBank/DDBJ databases">
        <authorList>
            <consortium name="Genoscope - CEA"/>
            <person name="William W."/>
        </authorList>
    </citation>
    <scope>NUCLEOTIDE SEQUENCE</scope>
</reference>
<dbReference type="Proteomes" id="UP000688137">
    <property type="component" value="Unassembled WGS sequence"/>
</dbReference>
<dbReference type="EMBL" id="CAJJDM010000009">
    <property type="protein sequence ID" value="CAD8047739.1"/>
    <property type="molecule type" value="Genomic_DNA"/>
</dbReference>
<evidence type="ECO:0000313" key="1">
    <source>
        <dbReference type="EMBL" id="CAD8047739.1"/>
    </source>
</evidence>